<reference evidence="2 3" key="1">
    <citation type="journal article" date="2011" name="PLoS ONE">
        <title>The complete genome sequence of Thermoproteus tenax: a physiologically versatile member of the Crenarchaeota.</title>
        <authorList>
            <person name="Siebers B."/>
            <person name="Zaparty M."/>
            <person name="Raddatz G."/>
            <person name="Tjaden B."/>
            <person name="Albers S.V."/>
            <person name="Bell S.D."/>
            <person name="Blombach F."/>
            <person name="Kletzin A."/>
            <person name="Kyrpides N."/>
            <person name="Lanz C."/>
            <person name="Plagens A."/>
            <person name="Rampp M."/>
            <person name="Rosinus A."/>
            <person name="von Jan M."/>
            <person name="Makarova K.S."/>
            <person name="Klenk H.P."/>
            <person name="Schuster S.C."/>
            <person name="Hensel R."/>
        </authorList>
    </citation>
    <scope>NUCLEOTIDE SEQUENCE [LARGE SCALE GENOMIC DNA]</scope>
    <source>
        <strain evidence="3">ATCC 35583 / DSM 2078 / JCM 9277 / NBRC 100435 / Kra 1</strain>
    </source>
</reference>
<gene>
    <name evidence="2" type="ordered locus">TTX_0009</name>
</gene>
<dbReference type="PATRIC" id="fig|768679.9.peg.9"/>
<feature type="transmembrane region" description="Helical" evidence="1">
    <location>
        <begin position="69"/>
        <end position="93"/>
    </location>
</feature>
<dbReference type="eggNOG" id="arCOG04463">
    <property type="taxonomic scope" value="Archaea"/>
</dbReference>
<protein>
    <submittedName>
        <fullName evidence="2">Uncharacterized protein</fullName>
    </submittedName>
</protein>
<dbReference type="PaxDb" id="768679-TTX_0009"/>
<dbReference type="KEGG" id="ttn:TTX_0009"/>
<evidence type="ECO:0000313" key="2">
    <source>
        <dbReference type="EMBL" id="CCC80687.1"/>
    </source>
</evidence>
<keyword evidence="1" id="KW-1133">Transmembrane helix</keyword>
<keyword evidence="3" id="KW-1185">Reference proteome</keyword>
<organism evidence="2 3">
    <name type="scientific">Thermoproteus tenax (strain ATCC 35583 / DSM 2078 / JCM 9277 / NBRC 100435 / Kra 1)</name>
    <dbReference type="NCBI Taxonomy" id="768679"/>
    <lineage>
        <taxon>Archaea</taxon>
        <taxon>Thermoproteota</taxon>
        <taxon>Thermoprotei</taxon>
        <taxon>Thermoproteales</taxon>
        <taxon>Thermoproteaceae</taxon>
        <taxon>Thermoproteus</taxon>
    </lineage>
</organism>
<accession>G4RQ50</accession>
<feature type="transmembrane region" description="Helical" evidence="1">
    <location>
        <begin position="100"/>
        <end position="118"/>
    </location>
</feature>
<evidence type="ECO:0000313" key="3">
    <source>
        <dbReference type="Proteomes" id="UP000002654"/>
    </source>
</evidence>
<keyword evidence="1" id="KW-0472">Membrane</keyword>
<dbReference type="AlphaFoldDB" id="G4RQ50"/>
<dbReference type="EMBL" id="FN869859">
    <property type="protein sequence ID" value="CCC80687.1"/>
    <property type="molecule type" value="Genomic_DNA"/>
</dbReference>
<keyword evidence="1" id="KW-0812">Transmembrane</keyword>
<dbReference type="Proteomes" id="UP000002654">
    <property type="component" value="Chromosome"/>
</dbReference>
<sequence length="119" mass="12893">MRSWYTGGLLGRLIRKAKAEAPPTPSGERPKEVPLLGLMAHVGDVSVGSGDFFAYTMALTYIGVKYSPYGALVDLSLVLLGLILIYIGFLLTVKLLLKRYGYAPALPLPLAMLMPLILL</sequence>
<evidence type="ECO:0000256" key="1">
    <source>
        <dbReference type="SAM" id="Phobius"/>
    </source>
</evidence>
<name>G4RQ50_THETK</name>
<proteinExistence type="predicted"/>
<dbReference type="HOGENOM" id="CLU_2056186_0_0_2"/>
<dbReference type="STRING" id="768679.TTX_0009"/>